<dbReference type="Gene3D" id="3.20.80.10">
    <property type="entry name" value="Regulatory factor, effector binding domain"/>
    <property type="match status" value="1"/>
</dbReference>
<dbReference type="RefSeq" id="WP_109726826.1">
    <property type="nucleotide sequence ID" value="NZ_CAMOTJ010000015.1"/>
</dbReference>
<evidence type="ECO:0008006" key="3">
    <source>
        <dbReference type="Google" id="ProtNLM"/>
    </source>
</evidence>
<dbReference type="AlphaFoldDB" id="A0A315XX43"/>
<evidence type="ECO:0000313" key="1">
    <source>
        <dbReference type="EMBL" id="PWJ11797.1"/>
    </source>
</evidence>
<reference evidence="1 2" key="1">
    <citation type="submission" date="2018-05" db="EMBL/GenBank/DDBJ databases">
        <title>The Hungate 1000. A catalogue of reference genomes from the rumen microbiome.</title>
        <authorList>
            <person name="Kelly W."/>
        </authorList>
    </citation>
    <scope>NUCLEOTIDE SEQUENCE [LARGE SCALE GENOMIC DNA]</scope>
    <source>
        <strain evidence="1 2">SAb67</strain>
    </source>
</reference>
<dbReference type="EMBL" id="QGDI01000008">
    <property type="protein sequence ID" value="PWJ11797.1"/>
    <property type="molecule type" value="Genomic_DNA"/>
</dbReference>
<accession>A0A315XX43</accession>
<name>A0A315XX43_RUMFL</name>
<protein>
    <recommendedName>
        <fullName evidence="3">GyrI-like small molecule binding domain-containing protein</fullName>
    </recommendedName>
</protein>
<organism evidence="1 2">
    <name type="scientific">Ruminococcus flavefaciens</name>
    <dbReference type="NCBI Taxonomy" id="1265"/>
    <lineage>
        <taxon>Bacteria</taxon>
        <taxon>Bacillati</taxon>
        <taxon>Bacillota</taxon>
        <taxon>Clostridia</taxon>
        <taxon>Eubacteriales</taxon>
        <taxon>Oscillospiraceae</taxon>
        <taxon>Ruminococcus</taxon>
    </lineage>
</organism>
<gene>
    <name evidence="1" type="ORF">IE37_02059</name>
</gene>
<dbReference type="OrthoDB" id="2606326at2"/>
<proteinExistence type="predicted"/>
<evidence type="ECO:0000313" key="2">
    <source>
        <dbReference type="Proteomes" id="UP000245720"/>
    </source>
</evidence>
<dbReference type="InterPro" id="IPR011256">
    <property type="entry name" value="Reg_factor_effector_dom_sf"/>
</dbReference>
<sequence>MQILKNQMLSRNNLVICRKNVENADIFKFIRYASDNIHALDLEVNDNIIFTRHSLENQQITEMMIPVRGEISHFGGFEYKPCFKLINAVTIRHEGGIGKIGSTEKKLTDYISECHLEPVTAPYYVVVRGDEKSAEDCIIDIYIGINYNIL</sequence>
<dbReference type="Proteomes" id="UP000245720">
    <property type="component" value="Unassembled WGS sequence"/>
</dbReference>
<comment type="caution">
    <text evidence="1">The sequence shown here is derived from an EMBL/GenBank/DDBJ whole genome shotgun (WGS) entry which is preliminary data.</text>
</comment>